<feature type="transmembrane region" description="Helical" evidence="8">
    <location>
        <begin position="319"/>
        <end position="340"/>
    </location>
</feature>
<evidence type="ECO:0000256" key="6">
    <source>
        <dbReference type="ARBA" id="ARBA00022989"/>
    </source>
</evidence>
<keyword evidence="5" id="KW-0573">Peptidoglycan synthesis</keyword>
<feature type="transmembrane region" description="Helical" evidence="8">
    <location>
        <begin position="420"/>
        <end position="442"/>
    </location>
</feature>
<keyword evidence="3 8" id="KW-0812">Transmembrane</keyword>
<dbReference type="GO" id="GO:0009252">
    <property type="term" value="P:peptidoglycan biosynthetic process"/>
    <property type="evidence" value="ECO:0007669"/>
    <property type="project" value="UniProtKB-KW"/>
</dbReference>
<dbReference type="AlphaFoldDB" id="A0A3B1A2Z2"/>
<feature type="transmembrane region" description="Helical" evidence="8">
    <location>
        <begin position="140"/>
        <end position="160"/>
    </location>
</feature>
<sequence>MVNKFKMGLLRSTFTVSGFTLISRISGFLRDIVFANVFGAGHVTDAFFVAFKIPNFLRRLFAEGAFSQAFVPVLSEVKNTEQHHVSELVRNVAGTLAVILLLITAVGVIAAPFVVMGFTLGGFTDNTEKFELTVEMLRITFPYIVFISLTALVSSILNVYGKFAIPAFTPVLLNVCFILAALFLAPHMERPIVALAWAVFIAGIVQLAFQLPYLAKLGFLQWPRWAWRHEKVKKIMRLMLPGIIGSSAVQINLLIDLMIASNLQDGSISWLYYSDRLVEFPLGVFGIALATVILPSLSKHHSDADPQAFSHTLDWALRWVILISTPAMVALIILAGPLISTLFQHGSFTSNSVSMATYSLIAYSTGLIGFIMIKVLSPGYFARQDTRSPVRYSLIAMLVNVVLNISFVYCWQVFEWQGPHAGLALATAIAAFINAQLLLRGLNRSGIYRREKGWSKLLVQVVFASTVMGILLWWLVGDISQWTADEVNIGTKVLNLSICVISGIASYFLSLKLLRLNFSIFRKPGGL</sequence>
<keyword evidence="4" id="KW-0133">Cell shape</keyword>
<name>A0A3B1A2Z2_9ZZZZ</name>
<dbReference type="CDD" id="cd13123">
    <property type="entry name" value="MATE_MurJ_like"/>
    <property type="match status" value="1"/>
</dbReference>
<feature type="transmembrane region" description="Helical" evidence="8">
    <location>
        <begin position="192"/>
        <end position="214"/>
    </location>
</feature>
<dbReference type="Pfam" id="PF03023">
    <property type="entry name" value="MurJ"/>
    <property type="match status" value="1"/>
</dbReference>
<comment type="subcellular location">
    <subcellularLocation>
        <location evidence="1">Cell membrane</location>
        <topology evidence="1">Multi-pass membrane protein</topology>
    </subcellularLocation>
</comment>
<feature type="transmembrane region" description="Helical" evidence="8">
    <location>
        <begin position="494"/>
        <end position="514"/>
    </location>
</feature>
<dbReference type="NCBIfam" id="TIGR01695">
    <property type="entry name" value="murJ_mviN"/>
    <property type="match status" value="1"/>
</dbReference>
<evidence type="ECO:0000256" key="5">
    <source>
        <dbReference type="ARBA" id="ARBA00022984"/>
    </source>
</evidence>
<keyword evidence="6 8" id="KW-1133">Transmembrane helix</keyword>
<keyword evidence="2" id="KW-1003">Cell membrane</keyword>
<organism evidence="9">
    <name type="scientific">hydrothermal vent metagenome</name>
    <dbReference type="NCBI Taxonomy" id="652676"/>
    <lineage>
        <taxon>unclassified sequences</taxon>
        <taxon>metagenomes</taxon>
        <taxon>ecological metagenomes</taxon>
    </lineage>
</organism>
<evidence type="ECO:0000256" key="7">
    <source>
        <dbReference type="ARBA" id="ARBA00023136"/>
    </source>
</evidence>
<evidence type="ECO:0000256" key="4">
    <source>
        <dbReference type="ARBA" id="ARBA00022960"/>
    </source>
</evidence>
<dbReference type="GO" id="GO:0005886">
    <property type="term" value="C:plasma membrane"/>
    <property type="evidence" value="ECO:0007669"/>
    <property type="project" value="UniProtKB-SubCell"/>
</dbReference>
<evidence type="ECO:0000313" key="9">
    <source>
        <dbReference type="EMBL" id="VAW94493.1"/>
    </source>
</evidence>
<dbReference type="GO" id="GO:0008360">
    <property type="term" value="P:regulation of cell shape"/>
    <property type="evidence" value="ECO:0007669"/>
    <property type="project" value="UniProtKB-KW"/>
</dbReference>
<reference evidence="9" key="1">
    <citation type="submission" date="2018-06" db="EMBL/GenBank/DDBJ databases">
        <authorList>
            <person name="Zhirakovskaya E."/>
        </authorList>
    </citation>
    <scope>NUCLEOTIDE SEQUENCE</scope>
</reference>
<proteinExistence type="inferred from homology"/>
<keyword evidence="7 8" id="KW-0472">Membrane</keyword>
<feature type="transmembrane region" description="Helical" evidence="8">
    <location>
        <begin position="235"/>
        <end position="260"/>
    </location>
</feature>
<dbReference type="PIRSF" id="PIRSF002869">
    <property type="entry name" value="MviN"/>
    <property type="match status" value="1"/>
</dbReference>
<feature type="transmembrane region" description="Helical" evidence="8">
    <location>
        <begin position="167"/>
        <end position="186"/>
    </location>
</feature>
<feature type="transmembrane region" description="Helical" evidence="8">
    <location>
        <begin position="96"/>
        <end position="120"/>
    </location>
</feature>
<protein>
    <submittedName>
        <fullName evidence="9">Proposed peptidoglycan lipid II flippase MurJ</fullName>
    </submittedName>
</protein>
<feature type="transmembrane region" description="Helical" evidence="8">
    <location>
        <begin position="280"/>
        <end position="298"/>
    </location>
</feature>
<dbReference type="InterPro" id="IPR004268">
    <property type="entry name" value="MurJ"/>
</dbReference>
<accession>A0A3B1A2Z2</accession>
<dbReference type="InterPro" id="IPR051050">
    <property type="entry name" value="Lipid_II_flippase_MurJ/MviN"/>
</dbReference>
<feature type="transmembrane region" description="Helical" evidence="8">
    <location>
        <begin position="454"/>
        <end position="474"/>
    </location>
</feature>
<dbReference type="PANTHER" id="PTHR47019:SF1">
    <property type="entry name" value="LIPID II FLIPPASE MURJ"/>
    <property type="match status" value="1"/>
</dbReference>
<dbReference type="PANTHER" id="PTHR47019">
    <property type="entry name" value="LIPID II FLIPPASE MURJ"/>
    <property type="match status" value="1"/>
</dbReference>
<dbReference type="PRINTS" id="PR01806">
    <property type="entry name" value="VIRFACTRMVIN"/>
</dbReference>
<evidence type="ECO:0000256" key="8">
    <source>
        <dbReference type="SAM" id="Phobius"/>
    </source>
</evidence>
<feature type="transmembrane region" description="Helical" evidence="8">
    <location>
        <begin position="32"/>
        <end position="51"/>
    </location>
</feature>
<evidence type="ECO:0000256" key="1">
    <source>
        <dbReference type="ARBA" id="ARBA00004651"/>
    </source>
</evidence>
<dbReference type="EMBL" id="UOFS01000017">
    <property type="protein sequence ID" value="VAW94493.1"/>
    <property type="molecule type" value="Genomic_DNA"/>
</dbReference>
<feature type="transmembrane region" description="Helical" evidence="8">
    <location>
        <begin position="7"/>
        <end position="26"/>
    </location>
</feature>
<dbReference type="GO" id="GO:0034204">
    <property type="term" value="P:lipid translocation"/>
    <property type="evidence" value="ECO:0007669"/>
    <property type="project" value="TreeGrafter"/>
</dbReference>
<dbReference type="HAMAP" id="MF_02078">
    <property type="entry name" value="MurJ_MviN"/>
    <property type="match status" value="1"/>
</dbReference>
<evidence type="ECO:0000256" key="2">
    <source>
        <dbReference type="ARBA" id="ARBA00022475"/>
    </source>
</evidence>
<evidence type="ECO:0000256" key="3">
    <source>
        <dbReference type="ARBA" id="ARBA00022692"/>
    </source>
</evidence>
<dbReference type="GO" id="GO:0015648">
    <property type="term" value="F:lipid-linked peptidoglycan transporter activity"/>
    <property type="evidence" value="ECO:0007669"/>
    <property type="project" value="TreeGrafter"/>
</dbReference>
<feature type="transmembrane region" description="Helical" evidence="8">
    <location>
        <begin position="360"/>
        <end position="382"/>
    </location>
</feature>
<feature type="transmembrane region" description="Helical" evidence="8">
    <location>
        <begin position="394"/>
        <end position="414"/>
    </location>
</feature>
<gene>
    <name evidence="9" type="ORF">MNBD_GAMMA22-3070</name>
</gene>